<evidence type="ECO:0000256" key="4">
    <source>
        <dbReference type="ARBA" id="ARBA00022490"/>
    </source>
</evidence>
<dbReference type="SUPFAM" id="SSF52029">
    <property type="entry name" value="GroEL apical domain-like"/>
    <property type="match status" value="1"/>
</dbReference>
<keyword evidence="6 8" id="KW-0067">ATP-binding</keyword>
<dbReference type="NCBIfam" id="TIGR02344">
    <property type="entry name" value="chap_CCT_gamma"/>
    <property type="match status" value="1"/>
</dbReference>
<dbReference type="Gene3D" id="3.30.260.10">
    <property type="entry name" value="TCP-1-like chaperonin intermediate domain"/>
    <property type="match status" value="1"/>
</dbReference>
<dbReference type="Proteomes" id="UP000070089">
    <property type="component" value="Unassembled WGS sequence"/>
</dbReference>
<dbReference type="InterPro" id="IPR027413">
    <property type="entry name" value="GROEL-like_equatorial_sf"/>
</dbReference>
<dbReference type="PROSITE" id="PS00750">
    <property type="entry name" value="TCP1_1"/>
    <property type="match status" value="1"/>
</dbReference>
<name>A0A132NWL2_GIAIN</name>
<dbReference type="GO" id="GO:0140662">
    <property type="term" value="F:ATP-dependent protein folding chaperone"/>
    <property type="evidence" value="ECO:0007669"/>
    <property type="project" value="InterPro"/>
</dbReference>
<dbReference type="AlphaFoldDB" id="A0A132NWL2"/>
<organism evidence="10 11">
    <name type="scientific">Giardia duodenalis assemblage B</name>
    <dbReference type="NCBI Taxonomy" id="1394984"/>
    <lineage>
        <taxon>Eukaryota</taxon>
        <taxon>Metamonada</taxon>
        <taxon>Diplomonadida</taxon>
        <taxon>Hexamitidae</taxon>
        <taxon>Giardiinae</taxon>
        <taxon>Giardia</taxon>
    </lineage>
</organism>
<dbReference type="Pfam" id="PF00118">
    <property type="entry name" value="Cpn60_TCP1"/>
    <property type="match status" value="1"/>
</dbReference>
<comment type="subcellular location">
    <subcellularLocation>
        <location evidence="1">Cytoplasm</location>
    </subcellularLocation>
</comment>
<evidence type="ECO:0000256" key="2">
    <source>
        <dbReference type="ARBA" id="ARBA00008020"/>
    </source>
</evidence>
<dbReference type="GO" id="GO:0051082">
    <property type="term" value="F:unfolded protein binding"/>
    <property type="evidence" value="ECO:0007669"/>
    <property type="project" value="InterPro"/>
</dbReference>
<sequence>MQPQVYVLSQGTESERREMARMNNIKASKTVADVIRTTMGPRSMLKMILDSMGSVVMTNDGNAILRELDVAHPAAKAMLEVSRAQDEQVGDGTTSVVVLAGEVIAMAEPLLKCGIHPILITQGYQKALDFLLDEAEKFSFGINVDGIETLGLKSEAASSIMTVLRNSLSTKFVSRWMDLMCNLALEAVSIVARGRGAEVRKGLVSANGGANLKENEDGDDGSLGAPVDIDIKRFCRIEKIPGATVEDCCVIDGVVLNKDIIHPDMRKYIKNPRTILLDCPLEYKKAQSMMNVELFQGKSDLGDILKVEEDYIRTHVEKILSFKPDLVITEKGVADQATHMFVQNGVTVLRRVRKTDNIRLAAVSGATIVNRIEELRENDVGTYAGLYELQKIGDEFFSFIHQTGGKASACTIVLRGASKSTLLEIERNIQDAMHVCRNIILDPRLVIGGGCFEAHLSTTLSQYADTLVGKPQLVIKAVAKSLEVIPRTLLQNCGGNIIRIITELKAAHSSDPNCQLGVDGVTGLLVNCKERGIWDPLSTKLQILKAAIENACMILRVDDIFSCDGKGM</sequence>
<comment type="caution">
    <text evidence="10">The sequence shown here is derived from an EMBL/GenBank/DDBJ whole genome shotgun (WGS) entry which is preliminary data.</text>
</comment>
<dbReference type="EMBL" id="JXTI01000031">
    <property type="protein sequence ID" value="KWX14453.1"/>
    <property type="molecule type" value="Genomic_DNA"/>
</dbReference>
<dbReference type="InterPro" id="IPR027410">
    <property type="entry name" value="TCP-1-like_intermed_sf"/>
</dbReference>
<dbReference type="PRINTS" id="PR00304">
    <property type="entry name" value="TCOMPLEXTCP1"/>
</dbReference>
<dbReference type="Gene3D" id="1.10.560.10">
    <property type="entry name" value="GroEL-like equatorial domain"/>
    <property type="match status" value="1"/>
</dbReference>
<evidence type="ECO:0000256" key="1">
    <source>
        <dbReference type="ARBA" id="ARBA00004496"/>
    </source>
</evidence>
<dbReference type="Gene3D" id="3.50.7.10">
    <property type="entry name" value="GroEL"/>
    <property type="match status" value="1"/>
</dbReference>
<evidence type="ECO:0000313" key="10">
    <source>
        <dbReference type="EMBL" id="KWX14453.1"/>
    </source>
</evidence>
<dbReference type="InterPro" id="IPR002423">
    <property type="entry name" value="Cpn60/GroEL/TCP-1"/>
</dbReference>
<evidence type="ECO:0000313" key="11">
    <source>
        <dbReference type="Proteomes" id="UP000070089"/>
    </source>
</evidence>
<dbReference type="VEuPathDB" id="GiardiaDB:QR46_1498"/>
<proteinExistence type="inferred from homology"/>
<gene>
    <name evidence="10" type="ORF">QR46_1498</name>
</gene>
<evidence type="ECO:0000256" key="5">
    <source>
        <dbReference type="ARBA" id="ARBA00022741"/>
    </source>
</evidence>
<dbReference type="PROSITE" id="PS00751">
    <property type="entry name" value="TCP1_2"/>
    <property type="match status" value="1"/>
</dbReference>
<dbReference type="PROSITE" id="PS00995">
    <property type="entry name" value="TCP1_3"/>
    <property type="match status" value="1"/>
</dbReference>
<keyword evidence="4" id="KW-0963">Cytoplasm</keyword>
<keyword evidence="7 8" id="KW-0143">Chaperone</keyword>
<evidence type="ECO:0000256" key="3">
    <source>
        <dbReference type="ARBA" id="ARBA00017187"/>
    </source>
</evidence>
<dbReference type="GO" id="GO:0005832">
    <property type="term" value="C:chaperonin-containing T-complex"/>
    <property type="evidence" value="ECO:0007669"/>
    <property type="project" value="UniProtKB-ARBA"/>
</dbReference>
<protein>
    <recommendedName>
        <fullName evidence="3 9">T-complex protein 1 subunit gamma</fullName>
    </recommendedName>
</protein>
<evidence type="ECO:0000256" key="7">
    <source>
        <dbReference type="ARBA" id="ARBA00023186"/>
    </source>
</evidence>
<keyword evidence="5 8" id="KW-0547">Nucleotide-binding</keyword>
<dbReference type="GO" id="GO:0016887">
    <property type="term" value="F:ATP hydrolysis activity"/>
    <property type="evidence" value="ECO:0007669"/>
    <property type="project" value="InterPro"/>
</dbReference>
<dbReference type="FunFam" id="1.10.560.10:FF:000085">
    <property type="entry name" value="T-complex protein 1 subunit gamma"/>
    <property type="match status" value="1"/>
</dbReference>
<dbReference type="OrthoDB" id="10248520at2759"/>
<dbReference type="InterPro" id="IPR002194">
    <property type="entry name" value="Chaperonin_TCP-1_CS"/>
</dbReference>
<dbReference type="PANTHER" id="PTHR11353">
    <property type="entry name" value="CHAPERONIN"/>
    <property type="match status" value="1"/>
</dbReference>
<evidence type="ECO:0000256" key="6">
    <source>
        <dbReference type="ARBA" id="ARBA00022840"/>
    </source>
</evidence>
<accession>A0A132NWL2</accession>
<evidence type="ECO:0000256" key="8">
    <source>
        <dbReference type="RuleBase" id="RU004187"/>
    </source>
</evidence>
<dbReference type="InterPro" id="IPR012719">
    <property type="entry name" value="Chap_CCT_gamma"/>
</dbReference>
<dbReference type="SUPFAM" id="SSF54849">
    <property type="entry name" value="GroEL-intermediate domain like"/>
    <property type="match status" value="1"/>
</dbReference>
<dbReference type="CDD" id="cd03337">
    <property type="entry name" value="TCP1_gamma"/>
    <property type="match status" value="1"/>
</dbReference>
<dbReference type="GO" id="GO:0005524">
    <property type="term" value="F:ATP binding"/>
    <property type="evidence" value="ECO:0007669"/>
    <property type="project" value="UniProtKB-KW"/>
</dbReference>
<evidence type="ECO:0000256" key="9">
    <source>
        <dbReference type="RuleBase" id="RU004191"/>
    </source>
</evidence>
<reference evidence="10 11" key="1">
    <citation type="journal article" date="2015" name="Mol. Biochem. Parasitol.">
        <title>Identification of polymorphic genes for use in assemblage B genotyping assays through comparative genomics of multiple assemblage B Giardia duodenalis isolates.</title>
        <authorList>
            <person name="Wielinga C."/>
            <person name="Thompson R.C."/>
            <person name="Monis P."/>
            <person name="Ryan U."/>
        </authorList>
    </citation>
    <scope>NUCLEOTIDE SEQUENCE [LARGE SCALE GENOMIC DNA]</scope>
    <source>
        <strain evidence="10 11">BAH15c1</strain>
    </source>
</reference>
<dbReference type="InterPro" id="IPR017998">
    <property type="entry name" value="Chaperone_TCP-1"/>
</dbReference>
<dbReference type="InterPro" id="IPR027409">
    <property type="entry name" value="GroEL-like_apical_dom_sf"/>
</dbReference>
<dbReference type="FunFam" id="3.50.7.10:FF:000005">
    <property type="entry name" value="T-complex protein 1 subunit gamma"/>
    <property type="match status" value="1"/>
</dbReference>
<dbReference type="SUPFAM" id="SSF48592">
    <property type="entry name" value="GroEL equatorial domain-like"/>
    <property type="match status" value="1"/>
</dbReference>
<comment type="similarity">
    <text evidence="2 8">Belongs to the TCP-1 chaperonin family.</text>
</comment>